<dbReference type="EMBL" id="BK015100">
    <property type="protein sequence ID" value="DAD90995.1"/>
    <property type="molecule type" value="Genomic_DNA"/>
</dbReference>
<name>A0A8S5NA88_9CAUD</name>
<reference evidence="1" key="1">
    <citation type="journal article" date="2021" name="Proc. Natl. Acad. Sci. U.S.A.">
        <title>A Catalog of Tens of Thousands of Viruses from Human Metagenomes Reveals Hidden Associations with Chronic Diseases.</title>
        <authorList>
            <person name="Tisza M.J."/>
            <person name="Buck C.B."/>
        </authorList>
    </citation>
    <scope>NUCLEOTIDE SEQUENCE</scope>
    <source>
        <strain evidence="1">CtpLW14</strain>
    </source>
</reference>
<proteinExistence type="predicted"/>
<evidence type="ECO:0000313" key="1">
    <source>
        <dbReference type="EMBL" id="DAD90995.1"/>
    </source>
</evidence>
<protein>
    <submittedName>
        <fullName evidence="1">Uncharacterized protein</fullName>
    </submittedName>
</protein>
<sequence>MAYISCKSDIVPLLYALTGKDFKASPSCGAF</sequence>
<accession>A0A8S5NA88</accession>
<organism evidence="1">
    <name type="scientific">Siphoviridae sp. ctpLW14</name>
    <dbReference type="NCBI Taxonomy" id="2826464"/>
    <lineage>
        <taxon>Viruses</taxon>
        <taxon>Duplodnaviria</taxon>
        <taxon>Heunggongvirae</taxon>
        <taxon>Uroviricota</taxon>
        <taxon>Caudoviricetes</taxon>
    </lineage>
</organism>